<keyword evidence="1" id="KW-0472">Membrane</keyword>
<keyword evidence="1" id="KW-0812">Transmembrane</keyword>
<dbReference type="AlphaFoldDB" id="A0A822ZM88"/>
<dbReference type="Proteomes" id="UP000607653">
    <property type="component" value="Unassembled WGS sequence"/>
</dbReference>
<accession>A0A822ZM88</accession>
<keyword evidence="1" id="KW-1133">Transmembrane helix</keyword>
<evidence type="ECO:0000256" key="1">
    <source>
        <dbReference type="SAM" id="Phobius"/>
    </source>
</evidence>
<proteinExistence type="predicted"/>
<evidence type="ECO:0000313" key="3">
    <source>
        <dbReference type="Proteomes" id="UP000607653"/>
    </source>
</evidence>
<organism evidence="2 3">
    <name type="scientific">Nelumbo nucifera</name>
    <name type="common">Sacred lotus</name>
    <dbReference type="NCBI Taxonomy" id="4432"/>
    <lineage>
        <taxon>Eukaryota</taxon>
        <taxon>Viridiplantae</taxon>
        <taxon>Streptophyta</taxon>
        <taxon>Embryophyta</taxon>
        <taxon>Tracheophyta</taxon>
        <taxon>Spermatophyta</taxon>
        <taxon>Magnoliopsida</taxon>
        <taxon>Proteales</taxon>
        <taxon>Nelumbonaceae</taxon>
        <taxon>Nelumbo</taxon>
    </lineage>
</organism>
<dbReference type="EMBL" id="DUZY01000007">
    <property type="protein sequence ID" value="DAD45873.1"/>
    <property type="molecule type" value="Genomic_DNA"/>
</dbReference>
<feature type="transmembrane region" description="Helical" evidence="1">
    <location>
        <begin position="32"/>
        <end position="50"/>
    </location>
</feature>
<keyword evidence="3" id="KW-1185">Reference proteome</keyword>
<protein>
    <submittedName>
        <fullName evidence="2">Uncharacterized protein</fullName>
    </submittedName>
</protein>
<comment type="caution">
    <text evidence="2">The sequence shown here is derived from an EMBL/GenBank/DDBJ whole genome shotgun (WGS) entry which is preliminary data.</text>
</comment>
<name>A0A822ZM88_NELNU</name>
<reference evidence="2 3" key="1">
    <citation type="journal article" date="2020" name="Mol. Biol. Evol.">
        <title>Distinct Expression and Methylation Patterns for Genes with Different Fates following a Single Whole-Genome Duplication in Flowering Plants.</title>
        <authorList>
            <person name="Shi T."/>
            <person name="Rahmani R.S."/>
            <person name="Gugger P.F."/>
            <person name="Wang M."/>
            <person name="Li H."/>
            <person name="Zhang Y."/>
            <person name="Li Z."/>
            <person name="Wang Q."/>
            <person name="Van de Peer Y."/>
            <person name="Marchal K."/>
            <person name="Chen J."/>
        </authorList>
    </citation>
    <scope>NUCLEOTIDE SEQUENCE [LARGE SCALE GENOMIC DNA]</scope>
    <source>
        <tissue evidence="2">Leaf</tissue>
    </source>
</reference>
<evidence type="ECO:0000313" key="2">
    <source>
        <dbReference type="EMBL" id="DAD45873.1"/>
    </source>
</evidence>
<gene>
    <name evidence="2" type="ORF">HUJ06_004103</name>
</gene>
<sequence length="67" mass="7587">MHRRRQSRTHFVTVSIETPIAVWTCSKPDSSIMASMFMVFVISCIFPLMGRTNLSTPTLEELLPSSL</sequence>